<dbReference type="SMART" id="SM00355">
    <property type="entry name" value="ZnF_C2H2"/>
    <property type="match status" value="2"/>
</dbReference>
<dbReference type="HOGENOM" id="CLU_126337_0_1_1"/>
<dbReference type="InterPro" id="IPR036236">
    <property type="entry name" value="Znf_C2H2_sf"/>
</dbReference>
<dbReference type="OrthoDB" id="2647604at2759"/>
<dbReference type="InterPro" id="IPR013087">
    <property type="entry name" value="Znf_C2H2_type"/>
</dbReference>
<evidence type="ECO:0000259" key="6">
    <source>
        <dbReference type="PROSITE" id="PS50157"/>
    </source>
</evidence>
<reference evidence="8" key="2">
    <citation type="submission" date="2015-01" db="EMBL/GenBank/DDBJ databases">
        <title>Evolutionary Origins and Diversification of the Mycorrhizal Mutualists.</title>
        <authorList>
            <consortium name="DOE Joint Genome Institute"/>
            <consortium name="Mycorrhizal Genomics Consortium"/>
            <person name="Kohler A."/>
            <person name="Kuo A."/>
            <person name="Nagy L.G."/>
            <person name="Floudas D."/>
            <person name="Copeland A."/>
            <person name="Barry K.W."/>
            <person name="Cichocki N."/>
            <person name="Veneault-Fourrey C."/>
            <person name="LaButti K."/>
            <person name="Lindquist E.A."/>
            <person name="Lipzen A."/>
            <person name="Lundell T."/>
            <person name="Morin E."/>
            <person name="Murat C."/>
            <person name="Riley R."/>
            <person name="Ohm R."/>
            <person name="Sun H."/>
            <person name="Tunlid A."/>
            <person name="Henrissat B."/>
            <person name="Grigoriev I.V."/>
            <person name="Hibbett D.S."/>
            <person name="Martin F."/>
        </authorList>
    </citation>
    <scope>NUCLEOTIDE SEQUENCE [LARGE SCALE GENOMIC DNA]</scope>
    <source>
        <strain evidence="8">Marx 270</strain>
    </source>
</reference>
<dbReference type="PROSITE" id="PS00028">
    <property type="entry name" value="ZINC_FINGER_C2H2_1"/>
    <property type="match status" value="1"/>
</dbReference>
<evidence type="ECO:0000256" key="5">
    <source>
        <dbReference type="PROSITE-ProRule" id="PRU00042"/>
    </source>
</evidence>
<sequence>MLRYLSLPRTQQPHTCGWVVGGEPCNDVLFPEQFSGHLTTHGIRGNGTTNMLCCWVGCNAPKMKKESVLRHVFEVHLELRFECPDCGLSFTRKTSLNHHRKSKHF</sequence>
<dbReference type="EMBL" id="KN832019">
    <property type="protein sequence ID" value="KIN98131.1"/>
    <property type="molecule type" value="Genomic_DNA"/>
</dbReference>
<evidence type="ECO:0000256" key="4">
    <source>
        <dbReference type="ARBA" id="ARBA00022833"/>
    </source>
</evidence>
<reference evidence="7 8" key="1">
    <citation type="submission" date="2014-04" db="EMBL/GenBank/DDBJ databases">
        <authorList>
            <consortium name="DOE Joint Genome Institute"/>
            <person name="Kuo A."/>
            <person name="Kohler A."/>
            <person name="Costa M.D."/>
            <person name="Nagy L.G."/>
            <person name="Floudas D."/>
            <person name="Copeland A."/>
            <person name="Barry K.W."/>
            <person name="Cichocki N."/>
            <person name="Veneault-Fourrey C."/>
            <person name="LaButti K."/>
            <person name="Lindquist E.A."/>
            <person name="Lipzen A."/>
            <person name="Lundell T."/>
            <person name="Morin E."/>
            <person name="Murat C."/>
            <person name="Sun H."/>
            <person name="Tunlid A."/>
            <person name="Henrissat B."/>
            <person name="Grigoriev I.V."/>
            <person name="Hibbett D.S."/>
            <person name="Martin F."/>
            <person name="Nordberg H.P."/>
            <person name="Cantor M.N."/>
            <person name="Hua S.X."/>
        </authorList>
    </citation>
    <scope>NUCLEOTIDE SEQUENCE [LARGE SCALE GENOMIC DNA]</scope>
    <source>
        <strain evidence="7 8">Marx 270</strain>
    </source>
</reference>
<protein>
    <recommendedName>
        <fullName evidence="6">C2H2-type domain-containing protein</fullName>
    </recommendedName>
</protein>
<proteinExistence type="predicted"/>
<name>A0A0C3JKM8_PISTI</name>
<dbReference type="Pfam" id="PF00096">
    <property type="entry name" value="zf-C2H2"/>
    <property type="match status" value="1"/>
</dbReference>
<accession>A0A0C3JKM8</accession>
<dbReference type="FunFam" id="3.30.160.60:FF:000100">
    <property type="entry name" value="Zinc finger 45-like"/>
    <property type="match status" value="1"/>
</dbReference>
<dbReference type="SUPFAM" id="SSF57667">
    <property type="entry name" value="beta-beta-alpha zinc fingers"/>
    <property type="match status" value="1"/>
</dbReference>
<keyword evidence="1" id="KW-0479">Metal-binding</keyword>
<keyword evidence="2" id="KW-0677">Repeat</keyword>
<evidence type="ECO:0000313" key="8">
    <source>
        <dbReference type="Proteomes" id="UP000054217"/>
    </source>
</evidence>
<dbReference type="Gene3D" id="3.30.160.60">
    <property type="entry name" value="Classic Zinc Finger"/>
    <property type="match status" value="1"/>
</dbReference>
<keyword evidence="8" id="KW-1185">Reference proteome</keyword>
<keyword evidence="3 5" id="KW-0863">Zinc-finger</keyword>
<organism evidence="7 8">
    <name type="scientific">Pisolithus tinctorius Marx 270</name>
    <dbReference type="NCBI Taxonomy" id="870435"/>
    <lineage>
        <taxon>Eukaryota</taxon>
        <taxon>Fungi</taxon>
        <taxon>Dikarya</taxon>
        <taxon>Basidiomycota</taxon>
        <taxon>Agaricomycotina</taxon>
        <taxon>Agaricomycetes</taxon>
        <taxon>Agaricomycetidae</taxon>
        <taxon>Boletales</taxon>
        <taxon>Sclerodermatineae</taxon>
        <taxon>Pisolithaceae</taxon>
        <taxon>Pisolithus</taxon>
    </lineage>
</organism>
<evidence type="ECO:0000256" key="3">
    <source>
        <dbReference type="ARBA" id="ARBA00022771"/>
    </source>
</evidence>
<dbReference type="PROSITE" id="PS50157">
    <property type="entry name" value="ZINC_FINGER_C2H2_2"/>
    <property type="match status" value="1"/>
</dbReference>
<dbReference type="InParanoid" id="A0A0C3JKM8"/>
<gene>
    <name evidence="7" type="ORF">M404DRAFT_158464</name>
</gene>
<dbReference type="GO" id="GO:0008270">
    <property type="term" value="F:zinc ion binding"/>
    <property type="evidence" value="ECO:0007669"/>
    <property type="project" value="UniProtKB-KW"/>
</dbReference>
<keyword evidence="4" id="KW-0862">Zinc</keyword>
<evidence type="ECO:0000313" key="7">
    <source>
        <dbReference type="EMBL" id="KIN98131.1"/>
    </source>
</evidence>
<evidence type="ECO:0000256" key="2">
    <source>
        <dbReference type="ARBA" id="ARBA00022737"/>
    </source>
</evidence>
<evidence type="ECO:0000256" key="1">
    <source>
        <dbReference type="ARBA" id="ARBA00022723"/>
    </source>
</evidence>
<dbReference type="AlphaFoldDB" id="A0A0C3JKM8"/>
<feature type="domain" description="C2H2-type" evidence="6">
    <location>
        <begin position="81"/>
        <end position="105"/>
    </location>
</feature>
<dbReference type="Proteomes" id="UP000054217">
    <property type="component" value="Unassembled WGS sequence"/>
</dbReference>